<accession>A0ABQ6IE86</accession>
<dbReference type="RefSeq" id="WP_284328018.1">
    <property type="nucleotide sequence ID" value="NZ_BSUN01000001.1"/>
</dbReference>
<dbReference type="Proteomes" id="UP001157125">
    <property type="component" value="Unassembled WGS sequence"/>
</dbReference>
<proteinExistence type="predicted"/>
<protein>
    <submittedName>
        <fullName evidence="1">Uncharacterized protein</fullName>
    </submittedName>
</protein>
<name>A0ABQ6IE86_9MICO</name>
<organism evidence="1 2">
    <name type="scientific">Demequina litorisediminis</name>
    <dbReference type="NCBI Taxonomy" id="1849022"/>
    <lineage>
        <taxon>Bacteria</taxon>
        <taxon>Bacillati</taxon>
        <taxon>Actinomycetota</taxon>
        <taxon>Actinomycetes</taxon>
        <taxon>Micrococcales</taxon>
        <taxon>Demequinaceae</taxon>
        <taxon>Demequina</taxon>
    </lineage>
</organism>
<gene>
    <name evidence="1" type="ORF">GCM10025876_17100</name>
</gene>
<comment type="caution">
    <text evidence="1">The sequence shown here is derived from an EMBL/GenBank/DDBJ whole genome shotgun (WGS) entry which is preliminary data.</text>
</comment>
<evidence type="ECO:0000313" key="1">
    <source>
        <dbReference type="EMBL" id="GMA35506.1"/>
    </source>
</evidence>
<reference evidence="2" key="1">
    <citation type="journal article" date="2019" name="Int. J. Syst. Evol. Microbiol.">
        <title>The Global Catalogue of Microorganisms (GCM) 10K type strain sequencing project: providing services to taxonomists for standard genome sequencing and annotation.</title>
        <authorList>
            <consortium name="The Broad Institute Genomics Platform"/>
            <consortium name="The Broad Institute Genome Sequencing Center for Infectious Disease"/>
            <person name="Wu L."/>
            <person name="Ma J."/>
        </authorList>
    </citation>
    <scope>NUCLEOTIDE SEQUENCE [LARGE SCALE GENOMIC DNA]</scope>
    <source>
        <strain evidence="2">NBRC 112299</strain>
    </source>
</reference>
<dbReference type="EMBL" id="BSUN01000001">
    <property type="protein sequence ID" value="GMA35506.1"/>
    <property type="molecule type" value="Genomic_DNA"/>
</dbReference>
<keyword evidence="2" id="KW-1185">Reference proteome</keyword>
<evidence type="ECO:0000313" key="2">
    <source>
        <dbReference type="Proteomes" id="UP001157125"/>
    </source>
</evidence>
<sequence length="285" mass="29604">MVVDNTVSSEVGRDGETETVTANDDYSITPNIPTVTADKEFGDDWVVHGDTSTATITAGVQGDLDVASLTVTEPGTGQFDEAMTFEGFDSGIGYPAGADSASITYTTSAGTFGPVDFADGAIPVLPDDGSTVLSFTVTFTDDDASGIAAGGDPATIPVIIGTDPDDPAQQSQIVNDVTVTGTTPEGVTDSAEADDSLYTYDEHLDALTTKSIAPSTIEGFPGEWIVMQLSGGTAGQPIDGNTDDPYSTVPADQIVITDPVNPPDPFWDAFHPTQIVDVNIPRTRR</sequence>